<evidence type="ECO:0000259" key="2">
    <source>
        <dbReference type="Pfam" id="PF01764"/>
    </source>
</evidence>
<dbReference type="PANTHER" id="PTHR45856:SF24">
    <property type="entry name" value="FUNGAL LIPASE-LIKE DOMAIN-CONTAINING PROTEIN"/>
    <property type="match status" value="1"/>
</dbReference>
<dbReference type="InterPro" id="IPR002921">
    <property type="entry name" value="Fungal_lipase-type"/>
</dbReference>
<dbReference type="Gene3D" id="3.40.50.1820">
    <property type="entry name" value="alpha/beta hydrolase"/>
    <property type="match status" value="1"/>
</dbReference>
<gene>
    <name evidence="3" type="ORF">H4R34_000572</name>
</gene>
<evidence type="ECO:0000313" key="3">
    <source>
        <dbReference type="EMBL" id="KAJ1984600.1"/>
    </source>
</evidence>
<keyword evidence="4" id="KW-1185">Reference proteome</keyword>
<accession>A0A9W8B546</accession>
<feature type="compositionally biased region" description="Basic residues" evidence="1">
    <location>
        <begin position="83"/>
        <end position="92"/>
    </location>
</feature>
<feature type="domain" description="Fungal lipase-type" evidence="2">
    <location>
        <begin position="435"/>
        <end position="570"/>
    </location>
</feature>
<name>A0A9W8B546_9FUNG</name>
<dbReference type="SUPFAM" id="SSF53474">
    <property type="entry name" value="alpha/beta-Hydrolases"/>
    <property type="match status" value="1"/>
</dbReference>
<feature type="region of interest" description="Disordered" evidence="1">
    <location>
        <begin position="80"/>
        <end position="125"/>
    </location>
</feature>
<evidence type="ECO:0000256" key="1">
    <source>
        <dbReference type="SAM" id="MobiDB-lite"/>
    </source>
</evidence>
<dbReference type="CDD" id="cd00519">
    <property type="entry name" value="Lipase_3"/>
    <property type="match status" value="1"/>
</dbReference>
<dbReference type="InterPro" id="IPR051218">
    <property type="entry name" value="Sec_MonoDiacylglyc_Lipase"/>
</dbReference>
<reference evidence="3" key="1">
    <citation type="submission" date="2022-07" db="EMBL/GenBank/DDBJ databases">
        <title>Phylogenomic reconstructions and comparative analyses of Kickxellomycotina fungi.</title>
        <authorList>
            <person name="Reynolds N.K."/>
            <person name="Stajich J.E."/>
            <person name="Barry K."/>
            <person name="Grigoriev I.V."/>
            <person name="Crous P."/>
            <person name="Smith M.E."/>
        </authorList>
    </citation>
    <scope>NUCLEOTIDE SEQUENCE</scope>
    <source>
        <strain evidence="3">RSA 567</strain>
    </source>
</reference>
<sequence>MLYFGFSSSSRATYEWGYHALANNGDGYYDPSARRYQHPQPLQHRDHHGYYVHPGDSEDELSERELWELEERIRHQHAWAPPRVRRGSKSRHLPPSYRPQGIPHPWSASRAMQPIRHPSRHYSEDDRMNYYYPGSTYLPVAPREQYIVQHPRYTYPVNHEGTYRDGYNTPHPSKDYRHRAAPSTHPDYYQQQYRHGDDYALDTDAYNTMYDQPLADGYASDGDGLVLYENDRQALQPAQQASKQNTLRRAKSMDVSQVQSSQALDNLGVFVQVERYPQPDNSDTQKCRIIEIEDGDEQADGAIHTSEAGDIIGDDTVLGEGLVFDSPEKLEASQGTLIQNPSAGPAEKIDSASKAKLLRSHSNRLRNHQAVDDNAIKKLKIFARYALATYLPPNGGNCHLLRGQDIQAKLKVMFRTSNPPLQGFIAVDSRQKHVVVAIRGSTGHDLKTFLYDAHFSKTEWPEVWPGSKVHKGFLSIAKAAMESLTADLAPYLVDPEYKFSFVGHSLGGAVVTLFMVNFISQYPMATSKCELVTFGQPMVGNYDFAWYLNALGINKSRVTHGLDIVPSLAGKAAGYYHFSGEVYIDRWTGTTYYCSQDEETLEDDKDCSKAVKSWSSDTRDHKVFWGISRRTPEAEVKPKRRKSLNKFLGL</sequence>
<organism evidence="3 4">
    <name type="scientific">Dimargaris verticillata</name>
    <dbReference type="NCBI Taxonomy" id="2761393"/>
    <lineage>
        <taxon>Eukaryota</taxon>
        <taxon>Fungi</taxon>
        <taxon>Fungi incertae sedis</taxon>
        <taxon>Zoopagomycota</taxon>
        <taxon>Kickxellomycotina</taxon>
        <taxon>Dimargaritomycetes</taxon>
        <taxon>Dimargaritales</taxon>
        <taxon>Dimargaritaceae</taxon>
        <taxon>Dimargaris</taxon>
    </lineage>
</organism>
<dbReference type="InterPro" id="IPR029058">
    <property type="entry name" value="AB_hydrolase_fold"/>
</dbReference>
<proteinExistence type="predicted"/>
<comment type="caution">
    <text evidence="3">The sequence shown here is derived from an EMBL/GenBank/DDBJ whole genome shotgun (WGS) entry which is preliminary data.</text>
</comment>
<dbReference type="PANTHER" id="PTHR45856">
    <property type="entry name" value="ALPHA/BETA-HYDROLASES SUPERFAMILY PROTEIN"/>
    <property type="match status" value="1"/>
</dbReference>
<protein>
    <recommendedName>
        <fullName evidence="2">Fungal lipase-type domain-containing protein</fullName>
    </recommendedName>
</protein>
<dbReference type="Proteomes" id="UP001151582">
    <property type="component" value="Unassembled WGS sequence"/>
</dbReference>
<dbReference type="AlphaFoldDB" id="A0A9W8B546"/>
<dbReference type="Pfam" id="PF01764">
    <property type="entry name" value="Lipase_3"/>
    <property type="match status" value="1"/>
</dbReference>
<evidence type="ECO:0000313" key="4">
    <source>
        <dbReference type="Proteomes" id="UP001151582"/>
    </source>
</evidence>
<dbReference type="OrthoDB" id="426718at2759"/>
<dbReference type="GO" id="GO:0006629">
    <property type="term" value="P:lipid metabolic process"/>
    <property type="evidence" value="ECO:0007669"/>
    <property type="project" value="InterPro"/>
</dbReference>
<dbReference type="EMBL" id="JANBQB010000015">
    <property type="protein sequence ID" value="KAJ1984600.1"/>
    <property type="molecule type" value="Genomic_DNA"/>
</dbReference>